<dbReference type="Pfam" id="PF00005">
    <property type="entry name" value="ABC_tran"/>
    <property type="match status" value="1"/>
</dbReference>
<comment type="caution">
    <text evidence="15">The sequence shown here is derived from an EMBL/GenBank/DDBJ whole genome shotgun (WGS) entry which is preliminary data.</text>
</comment>
<dbReference type="PROSITE" id="PS50990">
    <property type="entry name" value="PEPTIDASE_C39"/>
    <property type="match status" value="1"/>
</dbReference>
<organism evidence="15 16">
    <name type="scientific">Plantactinospora sonchi</name>
    <dbReference type="NCBI Taxonomy" id="1544735"/>
    <lineage>
        <taxon>Bacteria</taxon>
        <taxon>Bacillati</taxon>
        <taxon>Actinomycetota</taxon>
        <taxon>Actinomycetes</taxon>
        <taxon>Micromonosporales</taxon>
        <taxon>Micromonosporaceae</taxon>
        <taxon>Plantactinospora</taxon>
    </lineage>
</organism>
<dbReference type="InterPro" id="IPR022514">
    <property type="entry name" value="NHPM_micro_ABC1"/>
</dbReference>
<evidence type="ECO:0000313" key="16">
    <source>
        <dbReference type="Proteomes" id="UP001332243"/>
    </source>
</evidence>
<evidence type="ECO:0000256" key="7">
    <source>
        <dbReference type="ARBA" id="ARBA00022989"/>
    </source>
</evidence>
<keyword evidence="7 11" id="KW-1133">Transmembrane helix</keyword>
<dbReference type="Pfam" id="PF00664">
    <property type="entry name" value="ABC_membrane"/>
    <property type="match status" value="1"/>
</dbReference>
<keyword evidence="3" id="KW-0547">Nucleotide-binding</keyword>
<feature type="transmembrane region" description="Helical" evidence="11">
    <location>
        <begin position="175"/>
        <end position="195"/>
    </location>
</feature>
<evidence type="ECO:0000256" key="3">
    <source>
        <dbReference type="ARBA" id="ARBA00022741"/>
    </source>
</evidence>
<feature type="domain" description="ABC transporter" evidence="12">
    <location>
        <begin position="494"/>
        <end position="727"/>
    </location>
</feature>
<evidence type="ECO:0000259" key="12">
    <source>
        <dbReference type="PROSITE" id="PS50893"/>
    </source>
</evidence>
<dbReference type="PROSITE" id="PS50929">
    <property type="entry name" value="ABC_TM1F"/>
    <property type="match status" value="1"/>
</dbReference>
<keyword evidence="2 11" id="KW-0812">Transmembrane</keyword>
<feature type="domain" description="Peptidase C39" evidence="14">
    <location>
        <begin position="31"/>
        <end position="149"/>
    </location>
</feature>
<dbReference type="InterPro" id="IPR039421">
    <property type="entry name" value="Type_1_exporter"/>
</dbReference>
<dbReference type="SUPFAM" id="SSF52540">
    <property type="entry name" value="P-loop containing nucleoside triphosphate hydrolases"/>
    <property type="match status" value="1"/>
</dbReference>
<evidence type="ECO:0000259" key="13">
    <source>
        <dbReference type="PROSITE" id="PS50929"/>
    </source>
</evidence>
<accession>A0ABU7RYG3</accession>
<protein>
    <submittedName>
        <fullName evidence="15">NHLP family bacteriocin export ABC transporter peptidase/permease/ATPase subunit</fullName>
    </submittedName>
</protein>
<dbReference type="Pfam" id="PF03412">
    <property type="entry name" value="Peptidase_C39"/>
    <property type="match status" value="1"/>
</dbReference>
<evidence type="ECO:0000256" key="9">
    <source>
        <dbReference type="ARBA" id="ARBA00043264"/>
    </source>
</evidence>
<dbReference type="RefSeq" id="WP_331216651.1">
    <property type="nucleotide sequence ID" value="NZ_JAZGQK010000021.1"/>
</dbReference>
<dbReference type="Gene3D" id="1.20.1560.10">
    <property type="entry name" value="ABC transporter type 1, transmembrane domain"/>
    <property type="match status" value="1"/>
</dbReference>
<dbReference type="InterPro" id="IPR017871">
    <property type="entry name" value="ABC_transporter-like_CS"/>
</dbReference>
<reference evidence="15 16" key="1">
    <citation type="submission" date="2024-01" db="EMBL/GenBank/DDBJ databases">
        <title>Genome insights into Plantactinospora sonchi sp. nov.</title>
        <authorList>
            <person name="Wang L."/>
        </authorList>
    </citation>
    <scope>NUCLEOTIDE SEQUENCE [LARGE SCALE GENOMIC DNA]</scope>
    <source>
        <strain evidence="15 16">NEAU-QY2</strain>
    </source>
</reference>
<feature type="transmembrane region" description="Helical" evidence="11">
    <location>
        <begin position="215"/>
        <end position="236"/>
    </location>
</feature>
<keyword evidence="4" id="KW-0788">Thiol protease</keyword>
<evidence type="ECO:0000256" key="4">
    <source>
        <dbReference type="ARBA" id="ARBA00022807"/>
    </source>
</evidence>
<feature type="domain" description="ABC transmembrane type-1" evidence="13">
    <location>
        <begin position="181"/>
        <end position="461"/>
    </location>
</feature>
<sequence length="728" mass="78241">MSAPTIDLGDIAAPTPPRPRRRRVRTPTLIQMEAVECGAAALGIVLGHHGRHVPLEELRETCGVSRDGSTAASVLKGARRYGMEAKGFQMETSGLADVPLPAVLFWRFEHFLVLEGLGRKVWLNDPATGPRAVGWDEFDGSFTGIVLTMRPGPDFARGGSRFRVLRALAQRWRNLGSVLPLTVLLGLLIAVVGLTSPALVRVFVDRVLLAGDDSAFAGLAAAMAVAVGFTLVAGLVQQRLMVRAETALALSASARFFRHLLRLPISFFNQRQAADLAQRVRGNEVVAEVLTRRVATTVVDCALVGAYGILLCQYDLLLGLCAVAFAGLNVLVLRQVSATRSTAVASLQADRGKLFASVYTNIQMIETIKAGGEEEVGYQRFAARGAAVASGQQRLGVPTAVLSVVPALLAALNTAVLLVLGSERVVEGALSIGVLVAMQGLVTAMNRPVANLTALGSRLQDMSADLNRLRDVERYPLPAQPAHVGPLAPLEGHLRIEKLTFGYNPLTTPLLVDFDLDVPPGSRVALVGGSGSGKSTIGRLVAGLYQPWSGRVTVDGRRQLDTDVELWAATVAMVDQDRLLFEGTVRDNVTLWDPTIDDRQVVAALRDAAILAEVAGRPGGLASMVKEGGKNFSGGQRQRLEIARALVRNPRVLILDEATSALDAETEQLIDRNLRRRGATCLIVAHRLSTIRDCDLIVVLDRGREVERGTHDELIARNSAYARLVREH</sequence>
<dbReference type="NCBIfam" id="TIGR03796">
    <property type="entry name" value="NHLM_micro_ABC1"/>
    <property type="match status" value="1"/>
</dbReference>
<evidence type="ECO:0000259" key="14">
    <source>
        <dbReference type="PROSITE" id="PS50990"/>
    </source>
</evidence>
<feature type="transmembrane region" description="Helical" evidence="11">
    <location>
        <begin position="289"/>
        <end position="310"/>
    </location>
</feature>
<dbReference type="InterPro" id="IPR005074">
    <property type="entry name" value="Peptidase_C39"/>
</dbReference>
<name>A0ABU7RYG3_9ACTN</name>
<dbReference type="PANTHER" id="PTHR24221:SF654">
    <property type="entry name" value="ATP-BINDING CASSETTE SUB-FAMILY B MEMBER 6"/>
    <property type="match status" value="1"/>
</dbReference>
<dbReference type="InterPro" id="IPR003593">
    <property type="entry name" value="AAA+_ATPase"/>
</dbReference>
<keyword evidence="6" id="KW-0653">Protein transport</keyword>
<dbReference type="PROSITE" id="PS50893">
    <property type="entry name" value="ABC_TRANSPORTER_2"/>
    <property type="match status" value="1"/>
</dbReference>
<evidence type="ECO:0000256" key="11">
    <source>
        <dbReference type="SAM" id="Phobius"/>
    </source>
</evidence>
<feature type="transmembrane region" description="Helical" evidence="11">
    <location>
        <begin position="400"/>
        <end position="422"/>
    </location>
</feature>
<gene>
    <name evidence="15" type="ORF">V1633_24075</name>
</gene>
<evidence type="ECO:0000256" key="5">
    <source>
        <dbReference type="ARBA" id="ARBA00022840"/>
    </source>
</evidence>
<dbReference type="EMBL" id="JAZGQK010000021">
    <property type="protein sequence ID" value="MEE6261568.1"/>
    <property type="molecule type" value="Genomic_DNA"/>
</dbReference>
<keyword evidence="6" id="KW-0813">Transport</keyword>
<keyword evidence="9" id="KW-0080">Bacteriocin transport</keyword>
<evidence type="ECO:0000256" key="6">
    <source>
        <dbReference type="ARBA" id="ARBA00022927"/>
    </source>
</evidence>
<proteinExistence type="predicted"/>
<dbReference type="SMART" id="SM00382">
    <property type="entry name" value="AAA"/>
    <property type="match status" value="1"/>
</dbReference>
<comment type="subcellular location">
    <subcellularLocation>
        <location evidence="1">Cell membrane</location>
        <topology evidence="1">Multi-pass membrane protein</topology>
    </subcellularLocation>
</comment>
<dbReference type="Proteomes" id="UP001332243">
    <property type="component" value="Unassembled WGS sequence"/>
</dbReference>
<dbReference type="Gene3D" id="3.40.50.300">
    <property type="entry name" value="P-loop containing nucleotide triphosphate hydrolases"/>
    <property type="match status" value="1"/>
</dbReference>
<dbReference type="PROSITE" id="PS00211">
    <property type="entry name" value="ABC_TRANSPORTER_1"/>
    <property type="match status" value="1"/>
</dbReference>
<evidence type="ECO:0000256" key="10">
    <source>
        <dbReference type="SAM" id="MobiDB-lite"/>
    </source>
</evidence>
<evidence type="ECO:0000256" key="1">
    <source>
        <dbReference type="ARBA" id="ARBA00004651"/>
    </source>
</evidence>
<evidence type="ECO:0000256" key="8">
    <source>
        <dbReference type="ARBA" id="ARBA00023136"/>
    </source>
</evidence>
<dbReference type="InterPro" id="IPR036640">
    <property type="entry name" value="ABC1_TM_sf"/>
</dbReference>
<dbReference type="InterPro" id="IPR003439">
    <property type="entry name" value="ABC_transporter-like_ATP-bd"/>
</dbReference>
<evidence type="ECO:0000256" key="2">
    <source>
        <dbReference type="ARBA" id="ARBA00022692"/>
    </source>
</evidence>
<feature type="region of interest" description="Disordered" evidence="10">
    <location>
        <begin position="1"/>
        <end position="24"/>
    </location>
</feature>
<dbReference type="SUPFAM" id="SSF90123">
    <property type="entry name" value="ABC transporter transmembrane region"/>
    <property type="match status" value="1"/>
</dbReference>
<keyword evidence="4" id="KW-0378">Hydrolase</keyword>
<keyword evidence="4" id="KW-0645">Protease</keyword>
<keyword evidence="5" id="KW-0067">ATP-binding</keyword>
<dbReference type="PANTHER" id="PTHR24221">
    <property type="entry name" value="ATP-BINDING CASSETTE SUB-FAMILY B"/>
    <property type="match status" value="1"/>
</dbReference>
<dbReference type="InterPro" id="IPR011527">
    <property type="entry name" value="ABC1_TM_dom"/>
</dbReference>
<evidence type="ECO:0000313" key="15">
    <source>
        <dbReference type="EMBL" id="MEE6261568.1"/>
    </source>
</evidence>
<dbReference type="Gene3D" id="3.90.70.10">
    <property type="entry name" value="Cysteine proteinases"/>
    <property type="match status" value="1"/>
</dbReference>
<feature type="transmembrane region" description="Helical" evidence="11">
    <location>
        <begin position="316"/>
        <end position="333"/>
    </location>
</feature>
<keyword evidence="8 11" id="KW-0472">Membrane</keyword>
<keyword evidence="16" id="KW-1185">Reference proteome</keyword>
<dbReference type="InterPro" id="IPR027417">
    <property type="entry name" value="P-loop_NTPase"/>
</dbReference>